<gene>
    <name evidence="2" type="ORF">KC19_VG220500</name>
</gene>
<protein>
    <recommendedName>
        <fullName evidence="4">Secreted protein</fullName>
    </recommendedName>
</protein>
<organism evidence="2 3">
    <name type="scientific">Ceratodon purpureus</name>
    <name type="common">Fire moss</name>
    <name type="synonym">Dicranum purpureum</name>
    <dbReference type="NCBI Taxonomy" id="3225"/>
    <lineage>
        <taxon>Eukaryota</taxon>
        <taxon>Viridiplantae</taxon>
        <taxon>Streptophyta</taxon>
        <taxon>Embryophyta</taxon>
        <taxon>Bryophyta</taxon>
        <taxon>Bryophytina</taxon>
        <taxon>Bryopsida</taxon>
        <taxon>Dicranidae</taxon>
        <taxon>Pseudoditrichales</taxon>
        <taxon>Ditrichaceae</taxon>
        <taxon>Ceratodon</taxon>
    </lineage>
</organism>
<dbReference type="EMBL" id="CM026426">
    <property type="protein sequence ID" value="KAG0573908.1"/>
    <property type="molecule type" value="Genomic_DNA"/>
</dbReference>
<sequence>MYHVFVLYVCILLGQSIGVHRCQSCECCKSRSEIWGKHGTRAQEVKKLKSANYLKI</sequence>
<evidence type="ECO:0000313" key="3">
    <source>
        <dbReference type="Proteomes" id="UP000822688"/>
    </source>
</evidence>
<keyword evidence="3" id="KW-1185">Reference proteome</keyword>
<accession>A0A8T0HTU8</accession>
<comment type="caution">
    <text evidence="2">The sequence shown here is derived from an EMBL/GenBank/DDBJ whole genome shotgun (WGS) entry which is preliminary data.</text>
</comment>
<proteinExistence type="predicted"/>
<name>A0A8T0HTU8_CERPU</name>
<dbReference type="Proteomes" id="UP000822688">
    <property type="component" value="Chromosome V"/>
</dbReference>
<dbReference type="AlphaFoldDB" id="A0A8T0HTU8"/>
<feature type="chain" id="PRO_5035867841" description="Secreted protein" evidence="1">
    <location>
        <begin position="25"/>
        <end position="56"/>
    </location>
</feature>
<keyword evidence="1" id="KW-0732">Signal</keyword>
<feature type="signal peptide" evidence="1">
    <location>
        <begin position="1"/>
        <end position="24"/>
    </location>
</feature>
<evidence type="ECO:0000313" key="2">
    <source>
        <dbReference type="EMBL" id="KAG0573908.1"/>
    </source>
</evidence>
<evidence type="ECO:0008006" key="4">
    <source>
        <dbReference type="Google" id="ProtNLM"/>
    </source>
</evidence>
<evidence type="ECO:0000256" key="1">
    <source>
        <dbReference type="SAM" id="SignalP"/>
    </source>
</evidence>
<reference evidence="2" key="1">
    <citation type="submission" date="2020-06" db="EMBL/GenBank/DDBJ databases">
        <title>WGS assembly of Ceratodon purpureus strain R40.</title>
        <authorList>
            <person name="Carey S.B."/>
            <person name="Jenkins J."/>
            <person name="Shu S."/>
            <person name="Lovell J.T."/>
            <person name="Sreedasyam A."/>
            <person name="Maumus F."/>
            <person name="Tiley G.P."/>
            <person name="Fernandez-Pozo N."/>
            <person name="Barry K."/>
            <person name="Chen C."/>
            <person name="Wang M."/>
            <person name="Lipzen A."/>
            <person name="Daum C."/>
            <person name="Saski C.A."/>
            <person name="Payton A.C."/>
            <person name="Mcbreen J.C."/>
            <person name="Conrad R.E."/>
            <person name="Kollar L.M."/>
            <person name="Olsson S."/>
            <person name="Huttunen S."/>
            <person name="Landis J.B."/>
            <person name="Wickett N.J."/>
            <person name="Johnson M.G."/>
            <person name="Rensing S.A."/>
            <person name="Grimwood J."/>
            <person name="Schmutz J."/>
            <person name="Mcdaniel S.F."/>
        </authorList>
    </citation>
    <scope>NUCLEOTIDE SEQUENCE</scope>
    <source>
        <strain evidence="2">R40</strain>
    </source>
</reference>